<dbReference type="PANTHER" id="PTHR11635:SF152">
    <property type="entry name" value="CAMP-DEPENDENT PROTEIN KINASE TYPE I REGULATORY SUBUNIT-RELATED"/>
    <property type="match status" value="1"/>
</dbReference>
<dbReference type="InterPro" id="IPR014710">
    <property type="entry name" value="RmlC-like_jellyroll"/>
</dbReference>
<dbReference type="AlphaFoldDB" id="A0A858RLK3"/>
<dbReference type="PRINTS" id="PR00103">
    <property type="entry name" value="CAMPKINASE"/>
</dbReference>
<dbReference type="GO" id="GO:0004862">
    <property type="term" value="F:cAMP-dependent protein kinase inhibitor activity"/>
    <property type="evidence" value="ECO:0007669"/>
    <property type="project" value="TreeGrafter"/>
</dbReference>
<reference evidence="2 3" key="1">
    <citation type="submission" date="2020-04" db="EMBL/GenBank/DDBJ databases">
        <title>Luteolibacter sp. G-1-1-1 isolated from soil.</title>
        <authorList>
            <person name="Dahal R.H."/>
        </authorList>
    </citation>
    <scope>NUCLEOTIDE SEQUENCE [LARGE SCALE GENOMIC DNA]</scope>
    <source>
        <strain evidence="2 3">G-1-1-1</strain>
    </source>
</reference>
<dbReference type="PROSITE" id="PS50042">
    <property type="entry name" value="CNMP_BINDING_3"/>
    <property type="match status" value="1"/>
</dbReference>
<dbReference type="InterPro" id="IPR018490">
    <property type="entry name" value="cNMP-bd_dom_sf"/>
</dbReference>
<dbReference type="InterPro" id="IPR018488">
    <property type="entry name" value="cNMP-bd_CS"/>
</dbReference>
<evidence type="ECO:0000313" key="2">
    <source>
        <dbReference type="EMBL" id="QJE97259.1"/>
    </source>
</evidence>
<dbReference type="InterPro" id="IPR000595">
    <property type="entry name" value="cNMP-bd_dom"/>
</dbReference>
<dbReference type="SUPFAM" id="SSF51206">
    <property type="entry name" value="cAMP-binding domain-like"/>
    <property type="match status" value="1"/>
</dbReference>
<name>A0A858RLK3_9BACT</name>
<protein>
    <submittedName>
        <fullName evidence="2">Cyclic nucleotide-binding domain-containing protein</fullName>
    </submittedName>
</protein>
<dbReference type="GO" id="GO:0034236">
    <property type="term" value="F:protein kinase A catalytic subunit binding"/>
    <property type="evidence" value="ECO:0007669"/>
    <property type="project" value="TreeGrafter"/>
</dbReference>
<feature type="domain" description="Cyclic nucleotide-binding" evidence="1">
    <location>
        <begin position="7"/>
        <end position="93"/>
    </location>
</feature>
<dbReference type="CDD" id="cd00038">
    <property type="entry name" value="CAP_ED"/>
    <property type="match status" value="1"/>
</dbReference>
<sequence>MKLPNIFTDSSKIRSFEAGETIFKAGDPGTEMFIVHEGEVDITIHGKVVETVNEDHFFGELALIDEAPRSADAVARTACKLVPLNQREFTFLVDEIPFFALRVMKVLADRLRKADKVNF</sequence>
<dbReference type="Proteomes" id="UP000501812">
    <property type="component" value="Chromosome"/>
</dbReference>
<dbReference type="PROSITE" id="PS00889">
    <property type="entry name" value="CNMP_BINDING_2"/>
    <property type="match status" value="1"/>
</dbReference>
<dbReference type="GO" id="GO:0005829">
    <property type="term" value="C:cytosol"/>
    <property type="evidence" value="ECO:0007669"/>
    <property type="project" value="TreeGrafter"/>
</dbReference>
<evidence type="ECO:0000259" key="1">
    <source>
        <dbReference type="PROSITE" id="PS50042"/>
    </source>
</evidence>
<dbReference type="GO" id="GO:0005952">
    <property type="term" value="C:cAMP-dependent protein kinase complex"/>
    <property type="evidence" value="ECO:0007669"/>
    <property type="project" value="InterPro"/>
</dbReference>
<dbReference type="RefSeq" id="WP_169455659.1">
    <property type="nucleotide sequence ID" value="NZ_CP051774.1"/>
</dbReference>
<dbReference type="SMART" id="SM00100">
    <property type="entry name" value="cNMP"/>
    <property type="match status" value="1"/>
</dbReference>
<evidence type="ECO:0000313" key="3">
    <source>
        <dbReference type="Proteomes" id="UP000501812"/>
    </source>
</evidence>
<accession>A0A858RLK3</accession>
<dbReference type="EMBL" id="CP051774">
    <property type="protein sequence ID" value="QJE97259.1"/>
    <property type="molecule type" value="Genomic_DNA"/>
</dbReference>
<dbReference type="GO" id="GO:0030552">
    <property type="term" value="F:cAMP binding"/>
    <property type="evidence" value="ECO:0007669"/>
    <property type="project" value="TreeGrafter"/>
</dbReference>
<keyword evidence="3" id="KW-1185">Reference proteome</keyword>
<proteinExistence type="predicted"/>
<gene>
    <name evidence="2" type="ORF">HHL09_16170</name>
</gene>
<dbReference type="KEGG" id="luo:HHL09_16170"/>
<dbReference type="PANTHER" id="PTHR11635">
    <property type="entry name" value="CAMP-DEPENDENT PROTEIN KINASE REGULATORY CHAIN"/>
    <property type="match status" value="1"/>
</dbReference>
<dbReference type="Pfam" id="PF00027">
    <property type="entry name" value="cNMP_binding"/>
    <property type="match status" value="1"/>
</dbReference>
<organism evidence="2 3">
    <name type="scientific">Luteolibacter luteus</name>
    <dbReference type="NCBI Taxonomy" id="2728835"/>
    <lineage>
        <taxon>Bacteria</taxon>
        <taxon>Pseudomonadati</taxon>
        <taxon>Verrucomicrobiota</taxon>
        <taxon>Verrucomicrobiia</taxon>
        <taxon>Verrucomicrobiales</taxon>
        <taxon>Verrucomicrobiaceae</taxon>
        <taxon>Luteolibacter</taxon>
    </lineage>
</organism>
<dbReference type="InterPro" id="IPR050503">
    <property type="entry name" value="cAMP-dep_PK_reg_su-like"/>
</dbReference>
<dbReference type="Gene3D" id="2.60.120.10">
    <property type="entry name" value="Jelly Rolls"/>
    <property type="match status" value="1"/>
</dbReference>